<dbReference type="EMBL" id="JAVDTH010000005">
    <property type="protein sequence ID" value="MDR6711623.1"/>
    <property type="molecule type" value="Genomic_DNA"/>
</dbReference>
<sequence length="106" mass="11721">MAKKEKLPPGAHGGAEGFRVIGDILFWGFWTPILYIIFAPWLSVAVVNYWQKPIFAGFFNAMASTGWLVISVIAFVWAAGSHAVGYYRQQQSRKKFAASLAAKKAP</sequence>
<reference evidence="1" key="1">
    <citation type="submission" date="2023-07" db="EMBL/GenBank/DDBJ databases">
        <title>Sorghum-associated microbial communities from plants grown in Nebraska, USA.</title>
        <authorList>
            <person name="Schachtman D."/>
        </authorList>
    </citation>
    <scope>NUCLEOTIDE SEQUENCE</scope>
    <source>
        <strain evidence="1">BE56</strain>
    </source>
</reference>
<gene>
    <name evidence="1" type="ORF">J2W83_001217</name>
</gene>
<name>A0ACC6JZL5_9PSED</name>
<proteinExistence type="predicted"/>
<comment type="caution">
    <text evidence="1">The sequence shown here is derived from an EMBL/GenBank/DDBJ whole genome shotgun (WGS) entry which is preliminary data.</text>
</comment>
<evidence type="ECO:0000313" key="1">
    <source>
        <dbReference type="EMBL" id="MDR6711623.1"/>
    </source>
</evidence>
<organism evidence="1 2">
    <name type="scientific">Pseudomonas hunanensis</name>
    <dbReference type="NCBI Taxonomy" id="1247546"/>
    <lineage>
        <taxon>Bacteria</taxon>
        <taxon>Pseudomonadati</taxon>
        <taxon>Pseudomonadota</taxon>
        <taxon>Gammaproteobacteria</taxon>
        <taxon>Pseudomonadales</taxon>
        <taxon>Pseudomonadaceae</taxon>
        <taxon>Pseudomonas</taxon>
    </lineage>
</organism>
<accession>A0ACC6JZL5</accession>
<keyword evidence="2" id="KW-1185">Reference proteome</keyword>
<protein>
    <submittedName>
        <fullName evidence="1">Uncharacterized protein</fullName>
    </submittedName>
</protein>
<dbReference type="Proteomes" id="UP001259587">
    <property type="component" value="Unassembled WGS sequence"/>
</dbReference>
<evidence type="ECO:0000313" key="2">
    <source>
        <dbReference type="Proteomes" id="UP001259587"/>
    </source>
</evidence>